<feature type="compositionally biased region" description="Polar residues" evidence="6">
    <location>
        <begin position="475"/>
        <end position="485"/>
    </location>
</feature>
<keyword evidence="3" id="KW-0133">Cell shape</keyword>
<evidence type="ECO:0000256" key="1">
    <source>
        <dbReference type="ARBA" id="ARBA00004141"/>
    </source>
</evidence>
<dbReference type="EMBL" id="JACOOZ010000005">
    <property type="protein sequence ID" value="MBC5668083.1"/>
    <property type="molecule type" value="Genomic_DNA"/>
</dbReference>
<feature type="transmembrane region" description="Helical" evidence="7">
    <location>
        <begin position="384"/>
        <end position="405"/>
    </location>
</feature>
<feature type="region of interest" description="Disordered" evidence="6">
    <location>
        <begin position="456"/>
        <end position="485"/>
    </location>
</feature>
<proteinExistence type="predicted"/>
<keyword evidence="9" id="KW-1185">Reference proteome</keyword>
<keyword evidence="2 7" id="KW-0812">Transmembrane</keyword>
<dbReference type="InterPro" id="IPR001182">
    <property type="entry name" value="FtsW/RodA"/>
</dbReference>
<feature type="transmembrane region" description="Helical" evidence="7">
    <location>
        <begin position="351"/>
        <end position="372"/>
    </location>
</feature>
<evidence type="ECO:0000313" key="8">
    <source>
        <dbReference type="EMBL" id="MBC5668083.1"/>
    </source>
</evidence>
<feature type="transmembrane region" description="Helical" evidence="7">
    <location>
        <begin position="6"/>
        <end position="25"/>
    </location>
</feature>
<feature type="transmembrane region" description="Helical" evidence="7">
    <location>
        <begin position="45"/>
        <end position="64"/>
    </location>
</feature>
<sequence>MGTFIVVVTKYLFILLMLFYTWECFSALRCKNPYKLAGIFQRQNAVIFLTYLLGIFTIYSHYAGLKASDPSDNTDIVIIVLGGAQLCYLIVVLGIFPIIYPNINKAILSNMCMLLTVGFIILARLRFQNSIKQFIIVAIVSLASLIVPYLMSKYEMWKSLTWIYCFVGVALLLSVLVLGKKDNGANLAIKFGNSFSFQPSEFVKIIFVFFIAGMLAKSTKFGQIVISAIMAGIHVIILVVSKDLGSALIFFMIYVFMVYVGTRNIGYIFVGFTGLSVASVAAYKIFYHVQERVFAWQNPWSDPADTGYQITQSLFAIGNGGLTGTGLYQGRPTDVPVVDQDFVFSAIGEEFGAIFAVLIILVCLSCFIAFLNTGMQQVSLFNKLVCVGLGIQYAVQIIVTVGGAIKMIPSTGVTLPLISYGGSSILSTLIVFAIIQGLAIVGTTTAKKPVRRKVPMEGTGNVATRNTAKIRKSPHNTQEIRINRH</sequence>
<feature type="transmembrane region" description="Helical" evidence="7">
    <location>
        <begin position="131"/>
        <end position="150"/>
    </location>
</feature>
<accession>A0ABR7F390</accession>
<evidence type="ECO:0000256" key="4">
    <source>
        <dbReference type="ARBA" id="ARBA00022989"/>
    </source>
</evidence>
<keyword evidence="4 7" id="KW-1133">Transmembrane helix</keyword>
<feature type="transmembrane region" description="Helical" evidence="7">
    <location>
        <begin position="425"/>
        <end position="446"/>
    </location>
</feature>
<evidence type="ECO:0000256" key="5">
    <source>
        <dbReference type="ARBA" id="ARBA00023136"/>
    </source>
</evidence>
<evidence type="ECO:0000313" key="9">
    <source>
        <dbReference type="Proteomes" id="UP000597877"/>
    </source>
</evidence>
<keyword evidence="5 7" id="KW-0472">Membrane</keyword>
<organism evidence="8 9">
    <name type="scientific">Eubacterium segne</name>
    <dbReference type="NCBI Taxonomy" id="2763045"/>
    <lineage>
        <taxon>Bacteria</taxon>
        <taxon>Bacillati</taxon>
        <taxon>Bacillota</taxon>
        <taxon>Clostridia</taxon>
        <taxon>Eubacteriales</taxon>
        <taxon>Eubacteriaceae</taxon>
        <taxon>Eubacterium</taxon>
    </lineage>
</organism>
<feature type="transmembrane region" description="Helical" evidence="7">
    <location>
        <begin position="199"/>
        <end position="216"/>
    </location>
</feature>
<dbReference type="Pfam" id="PF01098">
    <property type="entry name" value="FTSW_RODA_SPOVE"/>
    <property type="match status" value="1"/>
</dbReference>
<name>A0ABR7F390_9FIRM</name>
<evidence type="ECO:0000256" key="7">
    <source>
        <dbReference type="SAM" id="Phobius"/>
    </source>
</evidence>
<dbReference type="PANTHER" id="PTHR30474">
    <property type="entry name" value="CELL CYCLE PROTEIN"/>
    <property type="match status" value="1"/>
</dbReference>
<reference evidence="8 9" key="1">
    <citation type="submission" date="2020-08" db="EMBL/GenBank/DDBJ databases">
        <title>Genome public.</title>
        <authorList>
            <person name="Liu C."/>
            <person name="Sun Q."/>
        </authorList>
    </citation>
    <scope>NUCLEOTIDE SEQUENCE [LARGE SCALE GENOMIC DNA]</scope>
    <source>
        <strain evidence="8 9">BX4</strain>
    </source>
</reference>
<feature type="transmembrane region" description="Helical" evidence="7">
    <location>
        <begin position="107"/>
        <end position="125"/>
    </location>
</feature>
<feature type="transmembrane region" description="Helical" evidence="7">
    <location>
        <begin position="267"/>
        <end position="286"/>
    </location>
</feature>
<protein>
    <submittedName>
        <fullName evidence="8">FtsW/RodA/SpoVE family cell cycle protein</fullName>
    </submittedName>
</protein>
<dbReference type="PANTHER" id="PTHR30474:SF3">
    <property type="entry name" value="PEPTIDOGLYCAN GLYCOSYLTRANSFERASE RODA"/>
    <property type="match status" value="1"/>
</dbReference>
<evidence type="ECO:0000256" key="3">
    <source>
        <dbReference type="ARBA" id="ARBA00022960"/>
    </source>
</evidence>
<evidence type="ECO:0000256" key="2">
    <source>
        <dbReference type="ARBA" id="ARBA00022692"/>
    </source>
</evidence>
<feature type="transmembrane region" description="Helical" evidence="7">
    <location>
        <begin position="244"/>
        <end position="260"/>
    </location>
</feature>
<comment type="subcellular location">
    <subcellularLocation>
        <location evidence="1">Membrane</location>
        <topology evidence="1">Multi-pass membrane protein</topology>
    </subcellularLocation>
</comment>
<dbReference type="Proteomes" id="UP000597877">
    <property type="component" value="Unassembled WGS sequence"/>
</dbReference>
<dbReference type="RefSeq" id="WP_118588584.1">
    <property type="nucleotide sequence ID" value="NZ_JACOOZ010000005.1"/>
</dbReference>
<comment type="caution">
    <text evidence="8">The sequence shown here is derived from an EMBL/GenBank/DDBJ whole genome shotgun (WGS) entry which is preliminary data.</text>
</comment>
<feature type="transmembrane region" description="Helical" evidence="7">
    <location>
        <begin position="162"/>
        <end position="179"/>
    </location>
</feature>
<feature type="transmembrane region" description="Helical" evidence="7">
    <location>
        <begin position="76"/>
        <end position="100"/>
    </location>
</feature>
<feature type="transmembrane region" description="Helical" evidence="7">
    <location>
        <begin position="221"/>
        <end position="238"/>
    </location>
</feature>
<evidence type="ECO:0000256" key="6">
    <source>
        <dbReference type="SAM" id="MobiDB-lite"/>
    </source>
</evidence>
<gene>
    <name evidence="8" type="ORF">H8S00_08830</name>
</gene>